<evidence type="ECO:0000256" key="1">
    <source>
        <dbReference type="SAM" id="SignalP"/>
    </source>
</evidence>
<sequence length="238" mass="24810">MKIKSHVLVVLFSQFVAAALNEPCYGSGGVAGVCVTTATCSSNGGVTISGGCPSDPADVKCCSKTSCGASPGNCRWNSDCASTSLSNQCPGPGAFKCCQSSAQGWGGYPAPSIPGVGSCQQVAVSGAQKVVAAWPGRVRQIYCIRDCPCGANPSSDHCCGKAIDFMCSDAGGAATISGRQIAEWAMNNRATLNLKYVIWGQRIWETGDTVGPWTGWTAMNDRNSITDNHWDHVHVSFN</sequence>
<dbReference type="AlphaFoldDB" id="A0A9P9DIA7"/>
<dbReference type="InterPro" id="IPR058593">
    <property type="entry name" value="ARB_07466-like_C"/>
</dbReference>
<organism evidence="3 4">
    <name type="scientific">Dendryphion nanum</name>
    <dbReference type="NCBI Taxonomy" id="256645"/>
    <lineage>
        <taxon>Eukaryota</taxon>
        <taxon>Fungi</taxon>
        <taxon>Dikarya</taxon>
        <taxon>Ascomycota</taxon>
        <taxon>Pezizomycotina</taxon>
        <taxon>Dothideomycetes</taxon>
        <taxon>Pleosporomycetidae</taxon>
        <taxon>Pleosporales</taxon>
        <taxon>Torulaceae</taxon>
        <taxon>Dendryphion</taxon>
    </lineage>
</organism>
<dbReference type="Proteomes" id="UP000700596">
    <property type="component" value="Unassembled WGS sequence"/>
</dbReference>
<name>A0A9P9DIA7_9PLEO</name>
<keyword evidence="1" id="KW-0732">Signal</keyword>
<evidence type="ECO:0000313" key="3">
    <source>
        <dbReference type="EMBL" id="KAH7119950.1"/>
    </source>
</evidence>
<gene>
    <name evidence="3" type="ORF">B0J11DRAFT_466798</name>
</gene>
<accession>A0A9P9DIA7</accession>
<feature type="signal peptide" evidence="1">
    <location>
        <begin position="1"/>
        <end position="18"/>
    </location>
</feature>
<proteinExistence type="predicted"/>
<feature type="chain" id="PRO_5040515521" description="ARB-07466-like C-terminal domain-containing protein" evidence="1">
    <location>
        <begin position="19"/>
        <end position="238"/>
    </location>
</feature>
<dbReference type="EMBL" id="JAGMWT010000011">
    <property type="protein sequence ID" value="KAH7119950.1"/>
    <property type="molecule type" value="Genomic_DNA"/>
</dbReference>
<dbReference type="OrthoDB" id="2251794at2759"/>
<feature type="domain" description="ARB-07466-like C-terminal" evidence="2">
    <location>
        <begin position="117"/>
        <end position="230"/>
    </location>
</feature>
<protein>
    <recommendedName>
        <fullName evidence="2">ARB-07466-like C-terminal domain-containing protein</fullName>
    </recommendedName>
</protein>
<dbReference type="Pfam" id="PF26571">
    <property type="entry name" value="VldE"/>
    <property type="match status" value="1"/>
</dbReference>
<comment type="caution">
    <text evidence="3">The sequence shown here is derived from an EMBL/GenBank/DDBJ whole genome shotgun (WGS) entry which is preliminary data.</text>
</comment>
<evidence type="ECO:0000259" key="2">
    <source>
        <dbReference type="Pfam" id="PF26571"/>
    </source>
</evidence>
<evidence type="ECO:0000313" key="4">
    <source>
        <dbReference type="Proteomes" id="UP000700596"/>
    </source>
</evidence>
<reference evidence="3" key="1">
    <citation type="journal article" date="2021" name="Nat. Commun.">
        <title>Genetic determinants of endophytism in the Arabidopsis root mycobiome.</title>
        <authorList>
            <person name="Mesny F."/>
            <person name="Miyauchi S."/>
            <person name="Thiergart T."/>
            <person name="Pickel B."/>
            <person name="Atanasova L."/>
            <person name="Karlsson M."/>
            <person name="Huettel B."/>
            <person name="Barry K.W."/>
            <person name="Haridas S."/>
            <person name="Chen C."/>
            <person name="Bauer D."/>
            <person name="Andreopoulos W."/>
            <person name="Pangilinan J."/>
            <person name="LaButti K."/>
            <person name="Riley R."/>
            <person name="Lipzen A."/>
            <person name="Clum A."/>
            <person name="Drula E."/>
            <person name="Henrissat B."/>
            <person name="Kohler A."/>
            <person name="Grigoriev I.V."/>
            <person name="Martin F.M."/>
            <person name="Hacquard S."/>
        </authorList>
    </citation>
    <scope>NUCLEOTIDE SEQUENCE</scope>
    <source>
        <strain evidence="3">MPI-CAGE-CH-0243</strain>
    </source>
</reference>
<keyword evidence="4" id="KW-1185">Reference proteome</keyword>